<dbReference type="SFLD" id="SFLDS00003">
    <property type="entry name" value="Haloacid_Dehalogenase"/>
    <property type="match status" value="1"/>
</dbReference>
<dbReference type="OrthoDB" id="40579at2759"/>
<gene>
    <name evidence="1" type="primary">TBLA0A10300</name>
    <name evidence="1" type="ORF">TBLA_0A10300</name>
</gene>
<dbReference type="InterPro" id="IPR023214">
    <property type="entry name" value="HAD_sf"/>
</dbReference>
<dbReference type="GO" id="GO:0003850">
    <property type="term" value="F:2-deoxyglucose-6-phosphatase activity"/>
    <property type="evidence" value="ECO:0007669"/>
    <property type="project" value="TreeGrafter"/>
</dbReference>
<sequence>MTIKSNSIKVNYCLFDLDGTIVSTTVAAERAWRKLCAKHNVDPEDLFQHSHGSRTTEMLAKFFPDIDNTDNKAVIALETSMANDYLDTVSLIAGAKDLLLNLDQDTSTNSKVDTRKWAIVTSGSPNLAFSWFKTILKDIGKPDVFITAFDVTKGKPDPEGYSKASLKLCENLKLDHGSTKTVVFEDAPVGIKAGKAMGAYTIGITSSYDKKVLFDAGADFVVPDLSGVKVTKNTDGGITLEINNALSPN</sequence>
<proteinExistence type="predicted"/>
<dbReference type="AlphaFoldDB" id="I2GXF6"/>
<dbReference type="Proteomes" id="UP000002866">
    <property type="component" value="Chromosome 1"/>
</dbReference>
<dbReference type="FunCoup" id="I2GXF6">
    <property type="interactions" value="235"/>
</dbReference>
<dbReference type="RefSeq" id="XP_004178327.1">
    <property type="nucleotide sequence ID" value="XM_004178279.1"/>
</dbReference>
<protein>
    <submittedName>
        <fullName evidence="1">Uncharacterized protein</fullName>
    </submittedName>
</protein>
<reference evidence="1 2" key="1">
    <citation type="journal article" date="2011" name="Proc. Natl. Acad. Sci. U.S.A.">
        <title>Evolutionary erosion of yeast sex chromosomes by mating-type switching accidents.</title>
        <authorList>
            <person name="Gordon J.L."/>
            <person name="Armisen D."/>
            <person name="Proux-Wera E."/>
            <person name="Oheigeartaigh S.S."/>
            <person name="Byrne K.P."/>
            <person name="Wolfe K.H."/>
        </authorList>
    </citation>
    <scope>NUCLEOTIDE SEQUENCE [LARGE SCALE GENOMIC DNA]</scope>
    <source>
        <strain evidence="2">ATCC 34711 / CBS 6284 / DSM 70876 / NBRC 10599 / NRRL Y-10934 / UCD 77-7</strain>
    </source>
</reference>
<dbReference type="InterPro" id="IPR006439">
    <property type="entry name" value="HAD-SF_hydro_IA"/>
</dbReference>
<accession>I2GXF6</accession>
<keyword evidence="2" id="KW-1185">Reference proteome</keyword>
<dbReference type="HOGENOM" id="CLU_045011_13_4_1"/>
<evidence type="ECO:0000313" key="1">
    <source>
        <dbReference type="EMBL" id="CCH58808.1"/>
    </source>
</evidence>
<evidence type="ECO:0000313" key="2">
    <source>
        <dbReference type="Proteomes" id="UP000002866"/>
    </source>
</evidence>
<dbReference type="InterPro" id="IPR051806">
    <property type="entry name" value="HAD-like_SPP"/>
</dbReference>
<dbReference type="Gene3D" id="3.40.50.1000">
    <property type="entry name" value="HAD superfamily/HAD-like"/>
    <property type="match status" value="1"/>
</dbReference>
<dbReference type="PANTHER" id="PTHR43481">
    <property type="entry name" value="FRUCTOSE-1-PHOSPHATE PHOSPHATASE"/>
    <property type="match status" value="1"/>
</dbReference>
<dbReference type="EMBL" id="HE806316">
    <property type="protein sequence ID" value="CCH58808.1"/>
    <property type="molecule type" value="Genomic_DNA"/>
</dbReference>
<dbReference type="Gene3D" id="1.10.150.240">
    <property type="entry name" value="Putative phosphatase, domain 2"/>
    <property type="match status" value="1"/>
</dbReference>
<dbReference type="SFLD" id="SFLDG01129">
    <property type="entry name" value="C1.5:_HAD__Beta-PGM__Phosphata"/>
    <property type="match status" value="1"/>
</dbReference>
<dbReference type="KEGG" id="tbl:TBLA_0A10300"/>
<name>I2GXF6_HENB6</name>
<dbReference type="InterPro" id="IPR036412">
    <property type="entry name" value="HAD-like_sf"/>
</dbReference>
<dbReference type="PANTHER" id="PTHR43481:SF9">
    <property type="entry name" value="2-DEOXYGLUCOSE-6-PHOSPHATE PHOSPHATASE 1-RELATED"/>
    <property type="match status" value="1"/>
</dbReference>
<dbReference type="NCBIfam" id="TIGR01509">
    <property type="entry name" value="HAD-SF-IA-v3"/>
    <property type="match status" value="1"/>
</dbReference>
<dbReference type="InterPro" id="IPR023198">
    <property type="entry name" value="PGP-like_dom2"/>
</dbReference>
<dbReference type="InParanoid" id="I2GXF6"/>
<dbReference type="SUPFAM" id="SSF56784">
    <property type="entry name" value="HAD-like"/>
    <property type="match status" value="1"/>
</dbReference>
<dbReference type="GeneID" id="14493507"/>
<dbReference type="eggNOG" id="KOG2914">
    <property type="taxonomic scope" value="Eukaryota"/>
</dbReference>
<dbReference type="CDD" id="cd07527">
    <property type="entry name" value="HAD_ScGPP-like"/>
    <property type="match status" value="1"/>
</dbReference>
<dbReference type="STRING" id="1071380.I2GXF6"/>
<dbReference type="OMA" id="NYEHRVR"/>
<dbReference type="Pfam" id="PF00702">
    <property type="entry name" value="Hydrolase"/>
    <property type="match status" value="1"/>
</dbReference>
<organism evidence="1 2">
    <name type="scientific">Henningerozyma blattae (strain ATCC 34711 / CBS 6284 / DSM 70876 / NBRC 10599 / NRRL Y-10934 / UCD 77-7)</name>
    <name type="common">Yeast</name>
    <name type="synonym">Tetrapisispora blattae</name>
    <dbReference type="NCBI Taxonomy" id="1071380"/>
    <lineage>
        <taxon>Eukaryota</taxon>
        <taxon>Fungi</taxon>
        <taxon>Dikarya</taxon>
        <taxon>Ascomycota</taxon>
        <taxon>Saccharomycotina</taxon>
        <taxon>Saccharomycetes</taxon>
        <taxon>Saccharomycetales</taxon>
        <taxon>Saccharomycetaceae</taxon>
        <taxon>Henningerozyma</taxon>
    </lineage>
</organism>